<dbReference type="InterPro" id="IPR052977">
    <property type="entry name" value="Polyferredoxin-like_ET"/>
</dbReference>
<dbReference type="EMBL" id="QGHD01000066">
    <property type="protein sequence ID" value="PWK81846.1"/>
    <property type="molecule type" value="Genomic_DNA"/>
</dbReference>
<gene>
    <name evidence="2" type="ORF">B0H50_1663</name>
</gene>
<accession>A0ABX5LHT8</accession>
<sequence>ILENLAIFSQGRNQFFPIVMRAGRDFKGRLFTGTPCQVAALKSYLQKKRIDETNLLAVDFICHGTPAPAMWQKYLEYRKSPSGAPIVRTSFRRKDYGWKMYSLTFTYGDASEYINPLNKDKYLRLFLQDNALRNSCYTCSFRGLERASDMTIADFWGIDTLENVPESFKEDKGTSLVFVHSEKGKTIFDSLSEKELGKIQVSKESAILHNPAMLKSKAKKALRDEFTKDISKFDIDTLYKKYGRPPFKIRLKQKMKNAIVKPIKLVLGEKGVKTLKKLLGR</sequence>
<dbReference type="Proteomes" id="UP000245523">
    <property type="component" value="Unassembled WGS sequence"/>
</dbReference>
<proteinExistence type="predicted"/>
<protein>
    <submittedName>
        <fullName evidence="2">Coenzyme F420 hydrogenase/dehydrogenase beta subunit</fullName>
    </submittedName>
</protein>
<organism evidence="2 3">
    <name type="scientific">Hallerella porci</name>
    <dbReference type="NCBI Taxonomy" id="1945871"/>
    <lineage>
        <taxon>Bacteria</taxon>
        <taxon>Pseudomonadati</taxon>
        <taxon>Fibrobacterota</taxon>
        <taxon>Fibrobacteria</taxon>
        <taxon>Fibrobacterales</taxon>
        <taxon>Fibrobacteraceae</taxon>
        <taxon>Hallerella</taxon>
    </lineage>
</organism>
<dbReference type="InterPro" id="IPR007525">
    <property type="entry name" value="FrhB_FdhB_C"/>
</dbReference>
<comment type="caution">
    <text evidence="2">The sequence shown here is derived from an EMBL/GenBank/DDBJ whole genome shotgun (WGS) entry which is preliminary data.</text>
</comment>
<name>A0ABX5LHT8_9BACT</name>
<keyword evidence="3" id="KW-1185">Reference proteome</keyword>
<evidence type="ECO:0000313" key="2">
    <source>
        <dbReference type="EMBL" id="PWK81846.1"/>
    </source>
</evidence>
<dbReference type="PANTHER" id="PTHR43193:SF2">
    <property type="entry name" value="POLYFERREDOXIN PROTEIN FWDF"/>
    <property type="match status" value="1"/>
</dbReference>
<dbReference type="Pfam" id="PF04432">
    <property type="entry name" value="FrhB_FdhB_C"/>
    <property type="match status" value="1"/>
</dbReference>
<reference evidence="2 3" key="1">
    <citation type="submission" date="2018-05" db="EMBL/GenBank/DDBJ databases">
        <title>Animal gut microbial communities from fecal samples from Wisconsin, USA.</title>
        <authorList>
            <person name="Neumann A."/>
        </authorList>
    </citation>
    <scope>NUCLEOTIDE SEQUENCE [LARGE SCALE GENOMIC DNA]</scope>
    <source>
        <strain evidence="2 3">UWS4</strain>
    </source>
</reference>
<evidence type="ECO:0000259" key="1">
    <source>
        <dbReference type="Pfam" id="PF04432"/>
    </source>
</evidence>
<dbReference type="PANTHER" id="PTHR43193">
    <property type="match status" value="1"/>
</dbReference>
<evidence type="ECO:0000313" key="3">
    <source>
        <dbReference type="Proteomes" id="UP000245523"/>
    </source>
</evidence>
<feature type="non-terminal residue" evidence="2">
    <location>
        <position position="1"/>
    </location>
</feature>
<feature type="domain" description="Coenzyme F420 hydrogenase/dehydrogenase beta subunit C-terminal" evidence="1">
    <location>
        <begin position="30"/>
        <end position="196"/>
    </location>
</feature>
<dbReference type="RefSeq" id="WP_199219648.1">
    <property type="nucleotide sequence ID" value="NZ_QGHD01000066.1"/>
</dbReference>